<evidence type="ECO:0000313" key="1">
    <source>
        <dbReference type="EMBL" id="SMY01673.1"/>
    </source>
</evidence>
<reference evidence="2" key="1">
    <citation type="submission" date="2017-03" db="EMBL/GenBank/DDBJ databases">
        <authorList>
            <person name="Monnet C."/>
        </authorList>
    </citation>
    <scope>NUCLEOTIDE SEQUENCE [LARGE SCALE GENOMIC DNA]</scope>
    <source>
        <strain evidence="2">P10</strain>
    </source>
</reference>
<keyword evidence="2" id="KW-1185">Reference proteome</keyword>
<organism evidence="1 2">
    <name type="scientific">Brevibacterium antiquum</name>
    <dbReference type="NCBI Taxonomy" id="234835"/>
    <lineage>
        <taxon>Bacteria</taxon>
        <taxon>Bacillati</taxon>
        <taxon>Actinomycetota</taxon>
        <taxon>Actinomycetes</taxon>
        <taxon>Micrococcales</taxon>
        <taxon>Brevibacteriaceae</taxon>
        <taxon>Brevibacterium</taxon>
    </lineage>
</organism>
<protein>
    <submittedName>
        <fullName evidence="1">Uncharacterized protein</fullName>
    </submittedName>
</protein>
<accession>A0A2H1KPD7</accession>
<dbReference type="AlphaFoldDB" id="A0A2H1KPD7"/>
<gene>
    <name evidence="1" type="ORF">BANT10_03304</name>
</gene>
<proteinExistence type="predicted"/>
<dbReference type="EMBL" id="FXZE01000024">
    <property type="protein sequence ID" value="SMY01673.1"/>
    <property type="molecule type" value="Genomic_DNA"/>
</dbReference>
<sequence length="282" mass="31015">MIDLGLDDLEVAEMLTRALSVIDGPVEDCWSEFLKEKDNTEESELVRLYEEMPAGPIDITGVIAVGVETARSCLNQISFIIQNPVPTSPVVLQTLLRAALVGSARTLYVLLPTDPDERLERAHKVVARDTESGRQGLRQFAGFQGMRAFAAPEDLVESMTNHRKELWPKGNPPGDGKIVEGMSAVMHDALELAGVGEELGHEFLTDHVTWLWNTYSGLAHGYFWPRLLPGLAEDDRRIPGDFPLDLHQIATATHMALLAALSRMAPGSTLTTETIPNNWPAN</sequence>
<name>A0A2H1KPD7_9MICO</name>
<evidence type="ECO:0000313" key="2">
    <source>
        <dbReference type="Proteomes" id="UP000234342"/>
    </source>
</evidence>
<dbReference type="Proteomes" id="UP000234342">
    <property type="component" value="Unassembled WGS sequence"/>
</dbReference>
<dbReference type="RefSeq" id="WP_145998097.1">
    <property type="nucleotide sequence ID" value="NZ_FXZE01000024.1"/>
</dbReference>